<dbReference type="FunFam" id="3.30.430.20:FF:000002">
    <property type="entry name" value="Cysteine-rich receptor-like protein kinase 10"/>
    <property type="match status" value="1"/>
</dbReference>
<dbReference type="GO" id="GO:0006950">
    <property type="term" value="P:response to stress"/>
    <property type="evidence" value="ECO:0007669"/>
    <property type="project" value="UniProtKB-ARBA"/>
</dbReference>
<evidence type="ECO:0000256" key="9">
    <source>
        <dbReference type="ARBA" id="ARBA00022840"/>
    </source>
</evidence>
<evidence type="ECO:0000256" key="4">
    <source>
        <dbReference type="ARBA" id="ARBA00022692"/>
    </source>
</evidence>
<dbReference type="GO" id="GO:0004674">
    <property type="term" value="F:protein serine/threonine kinase activity"/>
    <property type="evidence" value="ECO:0007669"/>
    <property type="project" value="UniProtKB-KW"/>
</dbReference>
<comment type="caution">
    <text evidence="18">The sequence shown here is derived from an EMBL/GenBank/DDBJ whole genome shotgun (WGS) entry which is preliminary data.</text>
</comment>
<dbReference type="SUPFAM" id="SSF56112">
    <property type="entry name" value="Protein kinase-like (PK-like)"/>
    <property type="match status" value="1"/>
</dbReference>
<evidence type="ECO:0000256" key="12">
    <source>
        <dbReference type="ARBA" id="ARBA00023180"/>
    </source>
</evidence>
<proteinExistence type="predicted"/>
<keyword evidence="6" id="KW-0677">Repeat</keyword>
<sequence>MACHVVLPVAVVAAALLMHRATGYPWPLCDDDTANNFPPRKSNYLANINRIAATLPRNASSSPDLFATAEGVGAVPDQVSALALCRGDANASTCLACLTQAFRDLPSACAYNKVAAIFYDSCLLSYSNASILAGDLSAKIPVYAYRTTANVTTETARFNRVMATLVNATADYAAYNSTRRYASGEADFNQEFPKVYSWAQCTPDLTPGRCQGCLAQIIGRYIGLFENNVGGFVRAVRCSFQYDTSPFLDGPMLVRLQGTSAGSPAQAPAPAPALAPAAVVPAVNVTPPAATPTSEGDNSGRKYSVPGLVLIILLPTIAAVNVVVGLCFWRRRQPVTKQKHTYANYSTETEDIESLDSMLIDISTLRVATGDFAESNKLGEGGFGAVYKGVLPDGYEIAVKRLSKSSTQGVEELKNELALVAKLKHKNLVSLVGVCLEQQERLLVYEFVPNGSLDLILFDTERSEQLDWEMRYKIINGIARGLQYLHEDSQLKVIHRDLKASNILLDANMNPKISDFGLAKIFGRDQTQAVTKHVIGTYGYMAPEYLIRGNYSVKSDAFSFGVMVLEIVTGRKNNDCYNSQQSEDLLTMIWEQWAAGTVLEMVDPAMNGCFSESDVVRCIHIGLLCVQGDPGDRPMMSSVVLMLGTDTVELQAPAKPTFFARNGSDKSAVASGMSIVSLEEQS</sequence>
<dbReference type="FunFam" id="3.30.430.20:FF:000004">
    <property type="entry name" value="Receptor-like serine-threonine protein kinase"/>
    <property type="match status" value="1"/>
</dbReference>
<keyword evidence="11 14" id="KW-0472">Membrane</keyword>
<evidence type="ECO:0000256" key="11">
    <source>
        <dbReference type="ARBA" id="ARBA00023136"/>
    </source>
</evidence>
<evidence type="ECO:0000259" key="17">
    <source>
        <dbReference type="PROSITE" id="PS51473"/>
    </source>
</evidence>
<keyword evidence="2" id="KW-0723">Serine/threonine-protein kinase</keyword>
<dbReference type="GO" id="GO:0005886">
    <property type="term" value="C:plasma membrane"/>
    <property type="evidence" value="ECO:0007669"/>
    <property type="project" value="TreeGrafter"/>
</dbReference>
<keyword evidence="4 14" id="KW-0812">Transmembrane</keyword>
<dbReference type="EMBL" id="SPHZ02000007">
    <property type="protein sequence ID" value="KAF0909587.1"/>
    <property type="molecule type" value="Genomic_DNA"/>
</dbReference>
<dbReference type="InterPro" id="IPR001245">
    <property type="entry name" value="Ser-Thr/Tyr_kinase_cat_dom"/>
</dbReference>
<keyword evidence="10 14" id="KW-1133">Transmembrane helix</keyword>
<dbReference type="Gene3D" id="1.10.510.10">
    <property type="entry name" value="Transferase(Phosphotransferase) domain 1"/>
    <property type="match status" value="1"/>
</dbReference>
<evidence type="ECO:0000313" key="19">
    <source>
        <dbReference type="Proteomes" id="UP000479710"/>
    </source>
</evidence>
<dbReference type="AlphaFoldDB" id="A0A6G1DAX2"/>
<dbReference type="FunFam" id="3.30.200.20:FF:000806">
    <property type="entry name" value="Putative DUF26-domain protein kinase family protein"/>
    <property type="match status" value="1"/>
</dbReference>
<accession>A0A6G1DAX2</accession>
<dbReference type="SMART" id="SM00220">
    <property type="entry name" value="S_TKc"/>
    <property type="match status" value="1"/>
</dbReference>
<evidence type="ECO:0000259" key="16">
    <source>
        <dbReference type="PROSITE" id="PS50011"/>
    </source>
</evidence>
<evidence type="ECO:0000313" key="18">
    <source>
        <dbReference type="EMBL" id="KAF0909587.1"/>
    </source>
</evidence>
<evidence type="ECO:0000256" key="8">
    <source>
        <dbReference type="ARBA" id="ARBA00022777"/>
    </source>
</evidence>
<feature type="transmembrane region" description="Helical" evidence="14">
    <location>
        <begin position="308"/>
        <end position="329"/>
    </location>
</feature>
<evidence type="ECO:0000256" key="5">
    <source>
        <dbReference type="ARBA" id="ARBA00022729"/>
    </source>
</evidence>
<evidence type="ECO:0008006" key="20">
    <source>
        <dbReference type="Google" id="ProtNLM"/>
    </source>
</evidence>
<dbReference type="InterPro" id="IPR017441">
    <property type="entry name" value="Protein_kinase_ATP_BS"/>
</dbReference>
<dbReference type="InterPro" id="IPR002902">
    <property type="entry name" value="GNK2"/>
</dbReference>
<evidence type="ECO:0000256" key="1">
    <source>
        <dbReference type="ARBA" id="ARBA00004167"/>
    </source>
</evidence>
<dbReference type="Gene3D" id="3.30.200.20">
    <property type="entry name" value="Phosphorylase Kinase, domain 1"/>
    <property type="match status" value="1"/>
</dbReference>
<feature type="chain" id="PRO_5026060111" description="Protein kinase domain-containing protein" evidence="15">
    <location>
        <begin position="24"/>
        <end position="682"/>
    </location>
</feature>
<keyword evidence="19" id="KW-1185">Reference proteome</keyword>
<evidence type="ECO:0000256" key="3">
    <source>
        <dbReference type="ARBA" id="ARBA00022679"/>
    </source>
</evidence>
<dbReference type="FunFam" id="1.10.510.10:FF:000129">
    <property type="entry name" value="cysteine-rich receptor-like protein kinase 10"/>
    <property type="match status" value="1"/>
</dbReference>
<gene>
    <name evidence="18" type="ORF">E2562_038079</name>
</gene>
<dbReference type="InterPro" id="IPR011009">
    <property type="entry name" value="Kinase-like_dom_sf"/>
</dbReference>
<dbReference type="Proteomes" id="UP000479710">
    <property type="component" value="Unassembled WGS sequence"/>
</dbReference>
<dbReference type="PANTHER" id="PTHR27002:SF1040">
    <property type="entry name" value="OS07G0538400 PROTEIN"/>
    <property type="match status" value="1"/>
</dbReference>
<feature type="domain" description="Gnk2-homologous" evidence="17">
    <location>
        <begin position="139"/>
        <end position="247"/>
    </location>
</feature>
<evidence type="ECO:0000256" key="10">
    <source>
        <dbReference type="ARBA" id="ARBA00022989"/>
    </source>
</evidence>
<evidence type="ECO:0000256" key="13">
    <source>
        <dbReference type="PROSITE-ProRule" id="PRU10141"/>
    </source>
</evidence>
<dbReference type="Pfam" id="PF01657">
    <property type="entry name" value="Stress-antifung"/>
    <property type="match status" value="2"/>
</dbReference>
<dbReference type="CDD" id="cd14066">
    <property type="entry name" value="STKc_IRAK"/>
    <property type="match status" value="1"/>
</dbReference>
<evidence type="ECO:0000256" key="14">
    <source>
        <dbReference type="SAM" id="Phobius"/>
    </source>
</evidence>
<dbReference type="Pfam" id="PF07714">
    <property type="entry name" value="PK_Tyr_Ser-Thr"/>
    <property type="match status" value="1"/>
</dbReference>
<dbReference type="CDD" id="cd23509">
    <property type="entry name" value="Gnk2-like"/>
    <property type="match status" value="2"/>
</dbReference>
<keyword evidence="8" id="KW-0418">Kinase</keyword>
<keyword evidence="7 13" id="KW-0547">Nucleotide-binding</keyword>
<feature type="domain" description="Protein kinase" evidence="16">
    <location>
        <begin position="372"/>
        <end position="658"/>
    </location>
</feature>
<evidence type="ECO:0000256" key="6">
    <source>
        <dbReference type="ARBA" id="ARBA00022737"/>
    </source>
</evidence>
<dbReference type="PROSITE" id="PS00107">
    <property type="entry name" value="PROTEIN_KINASE_ATP"/>
    <property type="match status" value="1"/>
</dbReference>
<keyword evidence="3" id="KW-0808">Transferase</keyword>
<dbReference type="Gene3D" id="3.30.430.20">
    <property type="entry name" value="Gnk2 domain, C-X8-C-X2-C motif"/>
    <property type="match status" value="2"/>
</dbReference>
<organism evidence="18 19">
    <name type="scientific">Oryza meyeriana var. granulata</name>
    <dbReference type="NCBI Taxonomy" id="110450"/>
    <lineage>
        <taxon>Eukaryota</taxon>
        <taxon>Viridiplantae</taxon>
        <taxon>Streptophyta</taxon>
        <taxon>Embryophyta</taxon>
        <taxon>Tracheophyta</taxon>
        <taxon>Spermatophyta</taxon>
        <taxon>Magnoliopsida</taxon>
        <taxon>Liliopsida</taxon>
        <taxon>Poales</taxon>
        <taxon>Poaceae</taxon>
        <taxon>BOP clade</taxon>
        <taxon>Oryzoideae</taxon>
        <taxon>Oryzeae</taxon>
        <taxon>Oryzinae</taxon>
        <taxon>Oryza</taxon>
        <taxon>Oryza meyeriana</taxon>
    </lineage>
</organism>
<dbReference type="PROSITE" id="PS00108">
    <property type="entry name" value="PROTEIN_KINASE_ST"/>
    <property type="match status" value="1"/>
</dbReference>
<dbReference type="OrthoDB" id="4062651at2759"/>
<feature type="signal peptide" evidence="15">
    <location>
        <begin position="1"/>
        <end position="23"/>
    </location>
</feature>
<comment type="subcellular location">
    <subcellularLocation>
        <location evidence="1">Membrane</location>
        <topology evidence="1">Single-pass membrane protein</topology>
    </subcellularLocation>
</comment>
<dbReference type="InterPro" id="IPR000719">
    <property type="entry name" value="Prot_kinase_dom"/>
</dbReference>
<dbReference type="PROSITE" id="PS50011">
    <property type="entry name" value="PROTEIN_KINASE_DOM"/>
    <property type="match status" value="1"/>
</dbReference>
<feature type="domain" description="Gnk2-homologous" evidence="17">
    <location>
        <begin position="25"/>
        <end position="131"/>
    </location>
</feature>
<evidence type="ECO:0000256" key="7">
    <source>
        <dbReference type="ARBA" id="ARBA00022741"/>
    </source>
</evidence>
<feature type="binding site" evidence="13">
    <location>
        <position position="400"/>
    </location>
    <ligand>
        <name>ATP</name>
        <dbReference type="ChEBI" id="CHEBI:30616"/>
    </ligand>
</feature>
<dbReference type="PROSITE" id="PS51473">
    <property type="entry name" value="GNK2"/>
    <property type="match status" value="2"/>
</dbReference>
<dbReference type="PANTHER" id="PTHR27002">
    <property type="entry name" value="RECEPTOR-LIKE SERINE/THREONINE-PROTEIN KINASE SD1-8"/>
    <property type="match status" value="1"/>
</dbReference>
<evidence type="ECO:0000256" key="2">
    <source>
        <dbReference type="ARBA" id="ARBA00022527"/>
    </source>
</evidence>
<dbReference type="InterPro" id="IPR008271">
    <property type="entry name" value="Ser/Thr_kinase_AS"/>
</dbReference>
<keyword evidence="9 13" id="KW-0067">ATP-binding</keyword>
<evidence type="ECO:0000256" key="15">
    <source>
        <dbReference type="SAM" id="SignalP"/>
    </source>
</evidence>
<reference evidence="18 19" key="1">
    <citation type="submission" date="2019-11" db="EMBL/GenBank/DDBJ databases">
        <title>Whole genome sequence of Oryza granulata.</title>
        <authorList>
            <person name="Li W."/>
        </authorList>
    </citation>
    <scope>NUCLEOTIDE SEQUENCE [LARGE SCALE GENOMIC DNA]</scope>
    <source>
        <strain evidence="19">cv. Menghai</strain>
        <tissue evidence="18">Leaf</tissue>
    </source>
</reference>
<dbReference type="GO" id="GO:0005524">
    <property type="term" value="F:ATP binding"/>
    <property type="evidence" value="ECO:0007669"/>
    <property type="project" value="UniProtKB-UniRule"/>
</dbReference>
<name>A0A6G1DAX2_9ORYZ</name>
<keyword evidence="5 15" id="KW-0732">Signal</keyword>
<protein>
    <recommendedName>
        <fullName evidence="20">Protein kinase domain-containing protein</fullName>
    </recommendedName>
</protein>
<dbReference type="InterPro" id="IPR038408">
    <property type="entry name" value="GNK2_sf"/>
</dbReference>
<keyword evidence="12" id="KW-0325">Glycoprotein</keyword>